<dbReference type="PROSITE" id="PS50262">
    <property type="entry name" value="G_PROTEIN_RECEP_F1_2"/>
    <property type="match status" value="1"/>
</dbReference>
<dbReference type="EMBL" id="JASAOG010000171">
    <property type="protein sequence ID" value="KAK0046071.1"/>
    <property type="molecule type" value="Genomic_DNA"/>
</dbReference>
<evidence type="ECO:0000313" key="7">
    <source>
        <dbReference type="EMBL" id="KAK0046071.1"/>
    </source>
</evidence>
<keyword evidence="8" id="KW-1185">Reference proteome</keyword>
<dbReference type="InterPro" id="IPR017452">
    <property type="entry name" value="GPCR_Rhodpsn_7TM"/>
</dbReference>
<keyword evidence="3 5" id="KW-1133">Transmembrane helix</keyword>
<dbReference type="InterPro" id="IPR052954">
    <property type="entry name" value="GPCR-Ligand_Int"/>
</dbReference>
<comment type="subcellular location">
    <subcellularLocation>
        <location evidence="1">Membrane</location>
    </subcellularLocation>
</comment>
<evidence type="ECO:0000256" key="1">
    <source>
        <dbReference type="ARBA" id="ARBA00004370"/>
    </source>
</evidence>
<dbReference type="PANTHER" id="PTHR46641">
    <property type="entry name" value="FMRFAMIDE RECEPTOR-RELATED"/>
    <property type="match status" value="1"/>
</dbReference>
<keyword evidence="2 5" id="KW-0812">Transmembrane</keyword>
<dbReference type="SUPFAM" id="SSF81321">
    <property type="entry name" value="Family A G protein-coupled receptor-like"/>
    <property type="match status" value="1"/>
</dbReference>
<feature type="transmembrane region" description="Helical" evidence="5">
    <location>
        <begin position="204"/>
        <end position="227"/>
    </location>
</feature>
<feature type="domain" description="G-protein coupled receptors family 1 profile" evidence="6">
    <location>
        <begin position="41"/>
        <end position="331"/>
    </location>
</feature>
<dbReference type="Pfam" id="PF00001">
    <property type="entry name" value="7tm_1"/>
    <property type="match status" value="1"/>
</dbReference>
<evidence type="ECO:0000256" key="5">
    <source>
        <dbReference type="SAM" id="Phobius"/>
    </source>
</evidence>
<feature type="transmembrane region" description="Helical" evidence="5">
    <location>
        <begin position="102"/>
        <end position="123"/>
    </location>
</feature>
<dbReference type="Proteomes" id="UP001233172">
    <property type="component" value="Unassembled WGS sequence"/>
</dbReference>
<accession>A0AAD8F0P1</accession>
<feature type="transmembrane region" description="Helical" evidence="5">
    <location>
        <begin position="24"/>
        <end position="48"/>
    </location>
</feature>
<evidence type="ECO:0000256" key="3">
    <source>
        <dbReference type="ARBA" id="ARBA00022989"/>
    </source>
</evidence>
<evidence type="ECO:0000259" key="6">
    <source>
        <dbReference type="PROSITE" id="PS50262"/>
    </source>
</evidence>
<keyword evidence="7" id="KW-0675">Receptor</keyword>
<name>A0AAD8F0P1_BIOPF</name>
<evidence type="ECO:0000313" key="8">
    <source>
        <dbReference type="Proteomes" id="UP001233172"/>
    </source>
</evidence>
<feature type="transmembrane region" description="Helical" evidence="5">
    <location>
        <begin position="315"/>
        <end position="334"/>
    </location>
</feature>
<reference evidence="7" key="1">
    <citation type="journal article" date="2023" name="PLoS Negl. Trop. Dis.">
        <title>A genome sequence for Biomphalaria pfeifferi, the major vector snail for the human-infecting parasite Schistosoma mansoni.</title>
        <authorList>
            <person name="Bu L."/>
            <person name="Lu L."/>
            <person name="Laidemitt M.R."/>
            <person name="Zhang S.M."/>
            <person name="Mutuku M."/>
            <person name="Mkoji G."/>
            <person name="Steinauer M."/>
            <person name="Loker E.S."/>
        </authorList>
    </citation>
    <scope>NUCLEOTIDE SEQUENCE</scope>
    <source>
        <strain evidence="7">KasaAsao</strain>
    </source>
</reference>
<organism evidence="7 8">
    <name type="scientific">Biomphalaria pfeifferi</name>
    <name type="common">Bloodfluke planorb</name>
    <name type="synonym">Freshwater snail</name>
    <dbReference type="NCBI Taxonomy" id="112525"/>
    <lineage>
        <taxon>Eukaryota</taxon>
        <taxon>Metazoa</taxon>
        <taxon>Spiralia</taxon>
        <taxon>Lophotrochozoa</taxon>
        <taxon>Mollusca</taxon>
        <taxon>Gastropoda</taxon>
        <taxon>Heterobranchia</taxon>
        <taxon>Euthyneura</taxon>
        <taxon>Panpulmonata</taxon>
        <taxon>Hygrophila</taxon>
        <taxon>Lymnaeoidea</taxon>
        <taxon>Planorbidae</taxon>
        <taxon>Biomphalaria</taxon>
    </lineage>
</organism>
<evidence type="ECO:0000256" key="4">
    <source>
        <dbReference type="ARBA" id="ARBA00023136"/>
    </source>
</evidence>
<evidence type="ECO:0000256" key="2">
    <source>
        <dbReference type="ARBA" id="ARBA00022692"/>
    </source>
</evidence>
<dbReference type="GO" id="GO:0016020">
    <property type="term" value="C:membrane"/>
    <property type="evidence" value="ECO:0007669"/>
    <property type="project" value="UniProtKB-SubCell"/>
</dbReference>
<dbReference type="InterPro" id="IPR000276">
    <property type="entry name" value="GPCR_Rhodpsn"/>
</dbReference>
<reference evidence="7" key="2">
    <citation type="submission" date="2023-04" db="EMBL/GenBank/DDBJ databases">
        <authorList>
            <person name="Bu L."/>
            <person name="Lu L."/>
            <person name="Laidemitt M.R."/>
            <person name="Zhang S.M."/>
            <person name="Mutuku M."/>
            <person name="Mkoji G."/>
            <person name="Steinauer M."/>
            <person name="Loker E.S."/>
        </authorList>
    </citation>
    <scope>NUCLEOTIDE SEQUENCE</scope>
    <source>
        <strain evidence="7">KasaAsao</strain>
        <tissue evidence="7">Whole Snail</tissue>
    </source>
</reference>
<sequence>MENNWIEGTKKTYISDEVLEYFDIVINISLHGMLSAFGVMSNIVNMVIFVKLKLKNSMSLGLFALSLTDFYVTLFKLASSLSNLVQILYPDSPVDPMMICGYLFNLSYVFYLVSCWITTMLSIERCFCVVSPFKVRQTFTRGRCLTIIILIYVVHISIHLPIFFSTQIKWVAVQIEDNSTLSDIHIQKLVLDDNSAWWETLSDIVVGTTLSLLSQVLLVISTIWMIVCLMTSSKIRKLPAHDTRVTNSRNENKVTKSLDHTLSQKEKRMVTTVLWLSIILSASNIPRFITTFVHHTVPGMDVGAYENLDKILWDISYLVVTTSCCFNILIYIRLNSSYANKLSGFLS</sequence>
<gene>
    <name evidence="7" type="ORF">Bpfe_024532</name>
</gene>
<comment type="caution">
    <text evidence="7">The sequence shown here is derived from an EMBL/GenBank/DDBJ whole genome shotgun (WGS) entry which is preliminary data.</text>
</comment>
<dbReference type="GO" id="GO:0004930">
    <property type="term" value="F:G protein-coupled receptor activity"/>
    <property type="evidence" value="ECO:0007669"/>
    <property type="project" value="InterPro"/>
</dbReference>
<dbReference type="PANTHER" id="PTHR46641:SF2">
    <property type="entry name" value="FMRFAMIDE RECEPTOR"/>
    <property type="match status" value="1"/>
</dbReference>
<dbReference type="AlphaFoldDB" id="A0AAD8F0P1"/>
<feature type="transmembrane region" description="Helical" evidence="5">
    <location>
        <begin position="273"/>
        <end position="295"/>
    </location>
</feature>
<dbReference type="Gene3D" id="1.20.1070.10">
    <property type="entry name" value="Rhodopsin 7-helix transmembrane proteins"/>
    <property type="match status" value="1"/>
</dbReference>
<protein>
    <submittedName>
        <fullName evidence="7">Muscarinic acetylcholine receptor M4</fullName>
    </submittedName>
</protein>
<feature type="transmembrane region" description="Helical" evidence="5">
    <location>
        <begin position="144"/>
        <end position="164"/>
    </location>
</feature>
<feature type="transmembrane region" description="Helical" evidence="5">
    <location>
        <begin position="60"/>
        <end position="82"/>
    </location>
</feature>
<proteinExistence type="predicted"/>
<keyword evidence="4 5" id="KW-0472">Membrane</keyword>